<dbReference type="Proteomes" id="UP000198614">
    <property type="component" value="Unassembled WGS sequence"/>
</dbReference>
<proteinExistence type="predicted"/>
<gene>
    <name evidence="3" type="ORF">OHN36_09465</name>
    <name evidence="2" type="ORF">SAMN05216260_1044</name>
</gene>
<keyword evidence="1" id="KW-0732">Signal</keyword>
<organism evidence="2 4">
    <name type="scientific">Streptomyces griseoaurantiacus</name>
    <dbReference type="NCBI Taxonomy" id="68213"/>
    <lineage>
        <taxon>Bacteria</taxon>
        <taxon>Bacillati</taxon>
        <taxon>Actinomycetota</taxon>
        <taxon>Actinomycetes</taxon>
        <taxon>Kitasatosporales</taxon>
        <taxon>Streptomycetaceae</taxon>
        <taxon>Streptomyces</taxon>
        <taxon>Streptomyces aurantiacus group</taxon>
    </lineage>
</organism>
<name>A0A1G7G055_9ACTN</name>
<accession>A0A1G7G055</accession>
<keyword evidence="5" id="KW-1185">Reference proteome</keyword>
<dbReference type="OrthoDB" id="4329601at2"/>
<evidence type="ECO:0000313" key="2">
    <source>
        <dbReference type="EMBL" id="SDE81479.1"/>
    </source>
</evidence>
<dbReference type="AlphaFoldDB" id="A0A1G7G055"/>
<sequence length="155" mass="15414">MKIGTLVSGVAGTAAVAVSALVMAPPASAAAPTTATVQVDCGDWGTGRATVTAEQRGGAPAVTFSTPVVWAHHSIPADSISTTATLSAAHGRTATLTGKANPAWTLLGQPFDSGVLTGTVTPGEAYRFTSITSTFGSLTIHCTAVSAQTPGPFVF</sequence>
<dbReference type="EMBL" id="FNAX01000004">
    <property type="protein sequence ID" value="SDE81479.1"/>
    <property type="molecule type" value="Genomic_DNA"/>
</dbReference>
<evidence type="ECO:0000313" key="5">
    <source>
        <dbReference type="Proteomes" id="UP001432161"/>
    </source>
</evidence>
<reference evidence="2 4" key="1">
    <citation type="submission" date="2016-10" db="EMBL/GenBank/DDBJ databases">
        <authorList>
            <person name="de Groot N.N."/>
        </authorList>
    </citation>
    <scope>NUCLEOTIDE SEQUENCE [LARGE SCALE GENOMIC DNA]</scope>
    <source>
        <strain evidence="2 4">CGMCC 4.1859</strain>
    </source>
</reference>
<feature type="chain" id="PRO_5011689501" evidence="1">
    <location>
        <begin position="30"/>
        <end position="155"/>
    </location>
</feature>
<dbReference type="EMBL" id="CP108330">
    <property type="protein sequence ID" value="WUR37400.1"/>
    <property type="molecule type" value="Genomic_DNA"/>
</dbReference>
<reference evidence="3" key="2">
    <citation type="submission" date="2022-10" db="EMBL/GenBank/DDBJ databases">
        <title>The complete genomes of actinobacterial strains from the NBC collection.</title>
        <authorList>
            <person name="Joergensen T.S."/>
            <person name="Alvarez Arevalo M."/>
            <person name="Sterndorff E.B."/>
            <person name="Faurdal D."/>
            <person name="Vuksanovic O."/>
            <person name="Mourched A.-S."/>
            <person name="Charusanti P."/>
            <person name="Shaw S."/>
            <person name="Blin K."/>
            <person name="Weber T."/>
        </authorList>
    </citation>
    <scope>NUCLEOTIDE SEQUENCE</scope>
    <source>
        <strain evidence="3">NBC_00489</strain>
    </source>
</reference>
<protein>
    <submittedName>
        <fullName evidence="2">Uncharacterized protein</fullName>
    </submittedName>
</protein>
<evidence type="ECO:0000313" key="4">
    <source>
        <dbReference type="Proteomes" id="UP000198614"/>
    </source>
</evidence>
<evidence type="ECO:0000256" key="1">
    <source>
        <dbReference type="SAM" id="SignalP"/>
    </source>
</evidence>
<evidence type="ECO:0000313" key="3">
    <source>
        <dbReference type="EMBL" id="WUR37400.1"/>
    </source>
</evidence>
<feature type="signal peptide" evidence="1">
    <location>
        <begin position="1"/>
        <end position="29"/>
    </location>
</feature>
<dbReference type="Proteomes" id="UP001432161">
    <property type="component" value="Chromosome"/>
</dbReference>